<dbReference type="GO" id="GO:0005829">
    <property type="term" value="C:cytosol"/>
    <property type="evidence" value="ECO:0007669"/>
    <property type="project" value="TreeGrafter"/>
</dbReference>
<dbReference type="CDD" id="cd02037">
    <property type="entry name" value="Mrp_NBP35"/>
    <property type="match status" value="1"/>
</dbReference>
<dbReference type="GeneID" id="17296750"/>
<dbReference type="OMA" id="WIPVFAD"/>
<dbReference type="EMBL" id="JH993035">
    <property type="protein sequence ID" value="EKX39988.1"/>
    <property type="molecule type" value="Genomic_DNA"/>
</dbReference>
<dbReference type="HAMAP" id="MF_02040">
    <property type="entry name" value="Mrp_NBP35"/>
    <property type="match status" value="1"/>
</dbReference>
<evidence type="ECO:0000256" key="6">
    <source>
        <dbReference type="ARBA" id="ARBA00023014"/>
    </source>
</evidence>
<dbReference type="InterPro" id="IPR027417">
    <property type="entry name" value="P-loop_NTPase"/>
</dbReference>
<dbReference type="KEGG" id="gtt:GUITHDRAFT_113983"/>
<keyword evidence="4" id="KW-0067">ATP-binding</keyword>
<proteinExistence type="inferred from homology"/>
<dbReference type="InterPro" id="IPR033756">
    <property type="entry name" value="YlxH/NBP35"/>
</dbReference>
<reference evidence="7 9" key="1">
    <citation type="journal article" date="2012" name="Nature">
        <title>Algal genomes reveal evolutionary mosaicism and the fate of nucleomorphs.</title>
        <authorList>
            <consortium name="DOE Joint Genome Institute"/>
            <person name="Curtis B.A."/>
            <person name="Tanifuji G."/>
            <person name="Burki F."/>
            <person name="Gruber A."/>
            <person name="Irimia M."/>
            <person name="Maruyama S."/>
            <person name="Arias M.C."/>
            <person name="Ball S.G."/>
            <person name="Gile G.H."/>
            <person name="Hirakawa Y."/>
            <person name="Hopkins J.F."/>
            <person name="Kuo A."/>
            <person name="Rensing S.A."/>
            <person name="Schmutz J."/>
            <person name="Symeonidi A."/>
            <person name="Elias M."/>
            <person name="Eveleigh R.J."/>
            <person name="Herman E.K."/>
            <person name="Klute M.J."/>
            <person name="Nakayama T."/>
            <person name="Obornik M."/>
            <person name="Reyes-Prieto A."/>
            <person name="Armbrust E.V."/>
            <person name="Aves S.J."/>
            <person name="Beiko R.G."/>
            <person name="Coutinho P."/>
            <person name="Dacks J.B."/>
            <person name="Durnford D.G."/>
            <person name="Fast N.M."/>
            <person name="Green B.R."/>
            <person name="Grisdale C.J."/>
            <person name="Hempel F."/>
            <person name="Henrissat B."/>
            <person name="Hoppner M.P."/>
            <person name="Ishida K."/>
            <person name="Kim E."/>
            <person name="Koreny L."/>
            <person name="Kroth P.G."/>
            <person name="Liu Y."/>
            <person name="Malik S.B."/>
            <person name="Maier U.G."/>
            <person name="McRose D."/>
            <person name="Mock T."/>
            <person name="Neilson J.A."/>
            <person name="Onodera N.T."/>
            <person name="Poole A.M."/>
            <person name="Pritham E.J."/>
            <person name="Richards T.A."/>
            <person name="Rocap G."/>
            <person name="Roy S.W."/>
            <person name="Sarai C."/>
            <person name="Schaack S."/>
            <person name="Shirato S."/>
            <person name="Slamovits C.H."/>
            <person name="Spencer D.F."/>
            <person name="Suzuki S."/>
            <person name="Worden A.Z."/>
            <person name="Zauner S."/>
            <person name="Barry K."/>
            <person name="Bell C."/>
            <person name="Bharti A.K."/>
            <person name="Crow J.A."/>
            <person name="Grimwood J."/>
            <person name="Kramer R."/>
            <person name="Lindquist E."/>
            <person name="Lucas S."/>
            <person name="Salamov A."/>
            <person name="McFadden G.I."/>
            <person name="Lane C.E."/>
            <person name="Keeling P.J."/>
            <person name="Gray M.W."/>
            <person name="Grigoriev I.V."/>
            <person name="Archibald J.M."/>
        </authorList>
    </citation>
    <scope>NUCLEOTIDE SEQUENCE</scope>
    <source>
        <strain evidence="7 9">CCMP2712</strain>
    </source>
</reference>
<dbReference type="eggNOG" id="KOG3022">
    <property type="taxonomic scope" value="Eukaryota"/>
</dbReference>
<evidence type="ECO:0000313" key="8">
    <source>
        <dbReference type="EnsemblProtists" id="EKX39988"/>
    </source>
</evidence>
<dbReference type="PANTHER" id="PTHR23264:SF19">
    <property type="entry name" value="CYTOSOLIC FE-S CLUSTER ASSEMBLY FACTOR NUBP2"/>
    <property type="match status" value="1"/>
</dbReference>
<protein>
    <recommendedName>
        <fullName evidence="10">Cytosolic Fe-S cluster assembly factor NUBP2 homolog</fullName>
    </recommendedName>
</protein>
<dbReference type="GO" id="GO:0051536">
    <property type="term" value="F:iron-sulfur cluster binding"/>
    <property type="evidence" value="ECO:0007669"/>
    <property type="project" value="UniProtKB-KW"/>
</dbReference>
<evidence type="ECO:0000256" key="1">
    <source>
        <dbReference type="ARBA" id="ARBA00004229"/>
    </source>
</evidence>
<evidence type="ECO:0000313" key="7">
    <source>
        <dbReference type="EMBL" id="EKX39988.1"/>
    </source>
</evidence>
<reference evidence="9" key="2">
    <citation type="submission" date="2012-11" db="EMBL/GenBank/DDBJ databases">
        <authorList>
            <person name="Kuo A."/>
            <person name="Curtis B.A."/>
            <person name="Tanifuji G."/>
            <person name="Burki F."/>
            <person name="Gruber A."/>
            <person name="Irimia M."/>
            <person name="Maruyama S."/>
            <person name="Arias M.C."/>
            <person name="Ball S.G."/>
            <person name="Gile G.H."/>
            <person name="Hirakawa Y."/>
            <person name="Hopkins J.F."/>
            <person name="Rensing S.A."/>
            <person name="Schmutz J."/>
            <person name="Symeonidi A."/>
            <person name="Elias M."/>
            <person name="Eveleigh R.J."/>
            <person name="Herman E.K."/>
            <person name="Klute M.J."/>
            <person name="Nakayama T."/>
            <person name="Obornik M."/>
            <person name="Reyes-Prieto A."/>
            <person name="Armbrust E.V."/>
            <person name="Aves S.J."/>
            <person name="Beiko R.G."/>
            <person name="Coutinho P."/>
            <person name="Dacks J.B."/>
            <person name="Durnford D.G."/>
            <person name="Fast N.M."/>
            <person name="Green B.R."/>
            <person name="Grisdale C."/>
            <person name="Hempe F."/>
            <person name="Henrissat B."/>
            <person name="Hoppner M.P."/>
            <person name="Ishida K.-I."/>
            <person name="Kim E."/>
            <person name="Koreny L."/>
            <person name="Kroth P.G."/>
            <person name="Liu Y."/>
            <person name="Malik S.-B."/>
            <person name="Maier U.G."/>
            <person name="McRose D."/>
            <person name="Mock T."/>
            <person name="Neilson J.A."/>
            <person name="Onodera N.T."/>
            <person name="Poole A.M."/>
            <person name="Pritham E.J."/>
            <person name="Richards T.A."/>
            <person name="Rocap G."/>
            <person name="Roy S.W."/>
            <person name="Sarai C."/>
            <person name="Schaack S."/>
            <person name="Shirato S."/>
            <person name="Slamovits C.H."/>
            <person name="Spencer D.F."/>
            <person name="Suzuki S."/>
            <person name="Worden A.Z."/>
            <person name="Zauner S."/>
            <person name="Barry K."/>
            <person name="Bell C."/>
            <person name="Bharti A.K."/>
            <person name="Crow J.A."/>
            <person name="Grimwood J."/>
            <person name="Kramer R."/>
            <person name="Lindquist E."/>
            <person name="Lucas S."/>
            <person name="Salamov A."/>
            <person name="McFadden G.I."/>
            <person name="Lane C.E."/>
            <person name="Keeling P.J."/>
            <person name="Gray M.W."/>
            <person name="Grigoriev I.V."/>
            <person name="Archibald J.M."/>
        </authorList>
    </citation>
    <scope>NUCLEOTIDE SEQUENCE</scope>
    <source>
        <strain evidence="9">CCMP2712</strain>
    </source>
</reference>
<evidence type="ECO:0000313" key="9">
    <source>
        <dbReference type="Proteomes" id="UP000011087"/>
    </source>
</evidence>
<evidence type="ECO:0000256" key="5">
    <source>
        <dbReference type="ARBA" id="ARBA00023004"/>
    </source>
</evidence>
<keyword evidence="9" id="KW-1185">Reference proteome</keyword>
<dbReference type="Proteomes" id="UP000011087">
    <property type="component" value="Unassembled WGS sequence"/>
</dbReference>
<dbReference type="GO" id="GO:0009507">
    <property type="term" value="C:chloroplast"/>
    <property type="evidence" value="ECO:0007669"/>
    <property type="project" value="UniProtKB-SubCell"/>
</dbReference>
<keyword evidence="2" id="KW-0479">Metal-binding</keyword>
<dbReference type="HOGENOM" id="CLU_024839_0_1_1"/>
<dbReference type="GO" id="GO:0005524">
    <property type="term" value="F:ATP binding"/>
    <property type="evidence" value="ECO:0007669"/>
    <property type="project" value="UniProtKB-KW"/>
</dbReference>
<dbReference type="RefSeq" id="XP_005826968.1">
    <property type="nucleotide sequence ID" value="XM_005826911.1"/>
</dbReference>
<evidence type="ECO:0000256" key="3">
    <source>
        <dbReference type="ARBA" id="ARBA00022741"/>
    </source>
</evidence>
<dbReference type="EnsemblProtists" id="EKX39988">
    <property type="protein sequence ID" value="EKX39988"/>
    <property type="gene ID" value="GUITHDRAFT_113983"/>
</dbReference>
<dbReference type="FunFam" id="3.40.50.300:FF:001119">
    <property type="entry name" value="Iron-sulfur cluster carrier protein"/>
    <property type="match status" value="1"/>
</dbReference>
<accession>L1IUS6</accession>
<dbReference type="PaxDb" id="55529-EKX39988"/>
<dbReference type="AlphaFoldDB" id="L1IUS6"/>
<dbReference type="GO" id="GO:0140663">
    <property type="term" value="F:ATP-dependent FeS chaperone activity"/>
    <property type="evidence" value="ECO:0007669"/>
    <property type="project" value="InterPro"/>
</dbReference>
<dbReference type="Pfam" id="PF10609">
    <property type="entry name" value="ParA"/>
    <property type="match status" value="1"/>
</dbReference>
<dbReference type="GO" id="GO:0016226">
    <property type="term" value="P:iron-sulfur cluster assembly"/>
    <property type="evidence" value="ECO:0007669"/>
    <property type="project" value="InterPro"/>
</dbReference>
<dbReference type="Gene3D" id="3.40.50.300">
    <property type="entry name" value="P-loop containing nucleotide triphosphate hydrolases"/>
    <property type="match status" value="1"/>
</dbReference>
<keyword evidence="5" id="KW-0408">Iron</keyword>
<dbReference type="PROSITE" id="PS01215">
    <property type="entry name" value="MRP"/>
    <property type="match status" value="1"/>
</dbReference>
<dbReference type="InterPro" id="IPR019591">
    <property type="entry name" value="Mrp/NBP35_ATP-bd"/>
</dbReference>
<comment type="subcellular location">
    <subcellularLocation>
        <location evidence="1">Plastid</location>
        <location evidence="1">Chloroplast</location>
    </subcellularLocation>
</comment>
<sequence>MLQEGTKAVVVLSGKGGVGKSSVATGIAISLSEEGKKVGILDVDLCGPSVARILGLEGKEVMQSSEGWIPVQTDGENPLSVMSVSFLLASRDNAVVWRGPKKNAMIKQFFTDVVWGKLDYLIIDTPPGTSDEQLSCIEYLKETNFLNGAVLVTTPQSVSLVDVRKEISFCRKLEVPILGMVENMSGFQCPCCGEVTDIFSRGGGEKLAIEMGMKFLGRIPIELKWSEMEDRGKMTIQGEERKAVMLPFKQVIHGIASA</sequence>
<dbReference type="InterPro" id="IPR000808">
    <property type="entry name" value="Mrp-like_CS"/>
</dbReference>
<evidence type="ECO:0000256" key="4">
    <source>
        <dbReference type="ARBA" id="ARBA00022840"/>
    </source>
</evidence>
<dbReference type="GO" id="GO:0046872">
    <property type="term" value="F:metal ion binding"/>
    <property type="evidence" value="ECO:0007669"/>
    <property type="project" value="UniProtKB-KW"/>
</dbReference>
<dbReference type="OrthoDB" id="1741334at2759"/>
<dbReference type="SUPFAM" id="SSF52540">
    <property type="entry name" value="P-loop containing nucleoside triphosphate hydrolases"/>
    <property type="match status" value="1"/>
</dbReference>
<reference evidence="8" key="3">
    <citation type="submission" date="2016-03" db="UniProtKB">
        <authorList>
            <consortium name="EnsemblProtists"/>
        </authorList>
    </citation>
    <scope>IDENTIFICATION</scope>
</reference>
<keyword evidence="6" id="KW-0411">Iron-sulfur</keyword>
<keyword evidence="3" id="KW-0547">Nucleotide-binding</keyword>
<gene>
    <name evidence="7" type="ORF">GUITHDRAFT_113983</name>
</gene>
<dbReference type="PANTHER" id="PTHR23264">
    <property type="entry name" value="NUCLEOTIDE-BINDING PROTEIN NBP35 YEAST -RELATED"/>
    <property type="match status" value="1"/>
</dbReference>
<evidence type="ECO:0000256" key="2">
    <source>
        <dbReference type="ARBA" id="ARBA00022723"/>
    </source>
</evidence>
<name>L1IUS6_GUITC</name>
<evidence type="ECO:0008006" key="10">
    <source>
        <dbReference type="Google" id="ProtNLM"/>
    </source>
</evidence>
<dbReference type="STRING" id="905079.L1IUS6"/>
<organism evidence="7">
    <name type="scientific">Guillardia theta (strain CCMP2712)</name>
    <name type="common">Cryptophyte</name>
    <dbReference type="NCBI Taxonomy" id="905079"/>
    <lineage>
        <taxon>Eukaryota</taxon>
        <taxon>Cryptophyceae</taxon>
        <taxon>Pyrenomonadales</taxon>
        <taxon>Geminigeraceae</taxon>
        <taxon>Guillardia</taxon>
    </lineage>
</organism>